<keyword evidence="3" id="KW-1185">Reference proteome</keyword>
<protein>
    <submittedName>
        <fullName evidence="2">Uncharacterized protein</fullName>
    </submittedName>
</protein>
<name>A0ABQ9NU68_9PEZI</name>
<gene>
    <name evidence="2" type="ORF">H2201_004166</name>
</gene>
<evidence type="ECO:0000313" key="2">
    <source>
        <dbReference type="EMBL" id="KAJ9665682.1"/>
    </source>
</evidence>
<reference evidence="2" key="1">
    <citation type="submission" date="2022-10" db="EMBL/GenBank/DDBJ databases">
        <title>Culturing micro-colonial fungi from biological soil crusts in the Mojave desert and describing Neophaeococcomyces mojavensis, and introducing the new genera and species Taxawa tesnikishii.</title>
        <authorList>
            <person name="Kurbessoian T."/>
            <person name="Stajich J.E."/>
        </authorList>
    </citation>
    <scope>NUCLEOTIDE SEQUENCE</scope>
    <source>
        <strain evidence="2">TK_1</strain>
    </source>
</reference>
<dbReference type="Proteomes" id="UP001172684">
    <property type="component" value="Unassembled WGS sequence"/>
</dbReference>
<evidence type="ECO:0000313" key="3">
    <source>
        <dbReference type="Proteomes" id="UP001172684"/>
    </source>
</evidence>
<sequence length="236" mass="26879">MAPNPLVAIQTLFRPDRWFKRSKSPEGKVEHWDVPEPGTYEYIPGRGWYLTIPDLRERLKQPIEVKYSRVLKRNLLRPDYDARKKYGPVTDADGEVKEFGFFQLDDGIAWVKAWDEEGNFIPGPYERWIVDKHTGLFRKMVKGDDPEWQSRRSSQAASRNSTRPSSTRDRVDDSHRGSLSASRPSSRMDDSKRASLSSKPAPALGSSTGDLRSEQERKSTAVDPAKLSAQLKQTVS</sequence>
<evidence type="ECO:0000256" key="1">
    <source>
        <dbReference type="SAM" id="MobiDB-lite"/>
    </source>
</evidence>
<feature type="compositionally biased region" description="Basic and acidic residues" evidence="1">
    <location>
        <begin position="166"/>
        <end position="176"/>
    </location>
</feature>
<feature type="compositionally biased region" description="Basic and acidic residues" evidence="1">
    <location>
        <begin position="211"/>
        <end position="220"/>
    </location>
</feature>
<organism evidence="2 3">
    <name type="scientific">Coniosporium apollinis</name>
    <dbReference type="NCBI Taxonomy" id="61459"/>
    <lineage>
        <taxon>Eukaryota</taxon>
        <taxon>Fungi</taxon>
        <taxon>Dikarya</taxon>
        <taxon>Ascomycota</taxon>
        <taxon>Pezizomycotina</taxon>
        <taxon>Dothideomycetes</taxon>
        <taxon>Dothideomycetes incertae sedis</taxon>
        <taxon>Coniosporium</taxon>
    </lineage>
</organism>
<accession>A0ABQ9NU68</accession>
<feature type="region of interest" description="Disordered" evidence="1">
    <location>
        <begin position="144"/>
        <end position="236"/>
    </location>
</feature>
<comment type="caution">
    <text evidence="2">The sequence shown here is derived from an EMBL/GenBank/DDBJ whole genome shotgun (WGS) entry which is preliminary data.</text>
</comment>
<dbReference type="EMBL" id="JAPDRL010000026">
    <property type="protein sequence ID" value="KAJ9665682.1"/>
    <property type="molecule type" value="Genomic_DNA"/>
</dbReference>
<proteinExistence type="predicted"/>